<dbReference type="PANTHER" id="PTHR32522">
    <property type="match status" value="1"/>
</dbReference>
<evidence type="ECO:0000256" key="7">
    <source>
        <dbReference type="SAM" id="Phobius"/>
    </source>
</evidence>
<feature type="transmembrane region" description="Helical" evidence="7">
    <location>
        <begin position="620"/>
        <end position="642"/>
    </location>
</feature>
<dbReference type="EMBL" id="CCKQ01016040">
    <property type="protein sequence ID" value="CDW87905.1"/>
    <property type="molecule type" value="Genomic_DNA"/>
</dbReference>
<feature type="transmembrane region" description="Helical" evidence="7">
    <location>
        <begin position="1060"/>
        <end position="1078"/>
    </location>
</feature>
<keyword evidence="10" id="KW-1185">Reference proteome</keyword>
<feature type="transmembrane region" description="Helical" evidence="7">
    <location>
        <begin position="590"/>
        <end position="608"/>
    </location>
</feature>
<feature type="transmembrane region" description="Helical" evidence="7">
    <location>
        <begin position="134"/>
        <end position="157"/>
    </location>
</feature>
<feature type="transmembrane region" description="Helical" evidence="7">
    <location>
        <begin position="483"/>
        <end position="513"/>
    </location>
</feature>
<organism evidence="9 10">
    <name type="scientific">Stylonychia lemnae</name>
    <name type="common">Ciliate</name>
    <dbReference type="NCBI Taxonomy" id="5949"/>
    <lineage>
        <taxon>Eukaryota</taxon>
        <taxon>Sar</taxon>
        <taxon>Alveolata</taxon>
        <taxon>Ciliophora</taxon>
        <taxon>Intramacronucleata</taxon>
        <taxon>Spirotrichea</taxon>
        <taxon>Stichotrichia</taxon>
        <taxon>Sporadotrichida</taxon>
        <taxon>Oxytrichidae</taxon>
        <taxon>Stylonychinae</taxon>
        <taxon>Stylonychia</taxon>
    </lineage>
</organism>
<evidence type="ECO:0000256" key="3">
    <source>
        <dbReference type="ARBA" id="ARBA00022692"/>
    </source>
</evidence>
<dbReference type="OrthoDB" id="313105at2759"/>
<keyword evidence="3 7" id="KW-0812">Transmembrane</keyword>
<evidence type="ECO:0000256" key="5">
    <source>
        <dbReference type="ARBA" id="ARBA00023136"/>
    </source>
</evidence>
<gene>
    <name evidence="9" type="primary">Contig16530.g17597</name>
    <name evidence="9" type="ORF">STYLEM_17019</name>
</gene>
<dbReference type="OMA" id="NDEMDTI"/>
<feature type="transmembrane region" description="Helical" evidence="7">
    <location>
        <begin position="679"/>
        <end position="698"/>
    </location>
</feature>
<feature type="transmembrane region" description="Helical" evidence="7">
    <location>
        <begin position="1018"/>
        <end position="1040"/>
    </location>
</feature>
<sequence length="1095" mass="126423">MAPKRKHKKNQPESEEPFLTPTSTTTSQNNEKIQKEETNVKHIKKADDKKATKIKTDIVPDKSQDVQHKNIGTKNKVSFQGFISKENQADQKIQSHKVTQEDFMKNENLQELSLMACMGFFVKHSFRDVGRRKFHFSLAFCSVFIVVLASLVINTAVEKGPIIFLKLAEGQQGEIDAIITPFGQHKMKEDKNNNLFMNYTRITEFFSKENWNLSPRNFIKASQTVTELASNLYDPYDEDDIKDWRQSFDKQHNLPTREDAYDVQFQAKSQSNNILAFKTIYERKIEVGREYQYDPIDFGQCYLIKNDDLKIKEGQILFVRAPITNLMNQLIDHYNKEAIGNNKVKIPDNFDQLNVQFPCRIKYIDSLFGKIPQHSGSLILFEHDKLLELFSYYLPDPLHQEIYSDFHEYLRKPLLLDEFSDQVLFTMPSPRIQHYESPNIDFIRARLTNKFSQLEEGLGFYPIQVTSELLGVQRMVGLSKLGLVIMVLVQSCIFVIPAVISGFTLSIPCLKIFTFVLKKKLYLDIVPLPSRNAILQALFIGIVIPTLSSILPIQVAMKQNLNDALDYQRSKTQGVMINILQKGDKKMNDFIAFGTIATVFGISIYYLLPYSLLSLNLSLIMRIFIFILFGMIFALSLMALNVQRIIEVTFTRFFLYYEQNSIKVMVLKNLQAHRGRNKLTAIIYSLALGFVIFLVIAYKIQLQTMRLHEMRFRASYIQIQVEQNQPALIPKYIEPVLKNIMITDYIKAFSWIPREINRVKDLKLMTTRIVDHSRRNQFKIGLYGVTPSLFDSCHDELLEYDFRNENTSLSIVEQLYTPRGTQSAGMGAILPKKTSLDLSDYRQTFVIEMLSPLMNRMYEIRPLFTMNRAPGFTMPGEEIMKFNDLTILVSMPIYAHLAQIKIDEIPFERLTIRLKDPYNMEHRSQLKKALVEQFDSIGLSDKEYAIRDSIEDLKSLKDVELILQIIFSVIIPITMFLCFFSLSSSMGANLYEQCKEIAILRAIGFLEKNIQRIYIFEAFILVTSSSVLGIIIGCFLGWIMALQQGMFIQLPFKFEFPYGASLQIFAISIVCAFMSTYGPTRQLMSKSIPNIMRTA</sequence>
<evidence type="ECO:0000313" key="10">
    <source>
        <dbReference type="Proteomes" id="UP000039865"/>
    </source>
</evidence>
<dbReference type="PANTHER" id="PTHR32522:SF3">
    <property type="entry name" value="ABC3 TRANSPORTER PERMEASE PROTEIN DOMAIN-CONTAINING PROTEIN"/>
    <property type="match status" value="1"/>
</dbReference>
<name>A0A078AZS1_STYLE</name>
<evidence type="ECO:0000259" key="8">
    <source>
        <dbReference type="Pfam" id="PF02687"/>
    </source>
</evidence>
<dbReference type="GO" id="GO:0005886">
    <property type="term" value="C:plasma membrane"/>
    <property type="evidence" value="ECO:0007669"/>
    <property type="project" value="UniProtKB-SubCell"/>
</dbReference>
<feature type="transmembrane region" description="Helical" evidence="7">
    <location>
        <begin position="961"/>
        <end position="982"/>
    </location>
</feature>
<evidence type="ECO:0000256" key="6">
    <source>
        <dbReference type="SAM" id="MobiDB-lite"/>
    </source>
</evidence>
<feature type="domain" description="ABC3 transporter permease C-terminal" evidence="8">
    <location>
        <begin position="970"/>
        <end position="1087"/>
    </location>
</feature>
<dbReference type="InterPro" id="IPR003838">
    <property type="entry name" value="ABC3_permease_C"/>
</dbReference>
<dbReference type="AlphaFoldDB" id="A0A078AZS1"/>
<evidence type="ECO:0000256" key="1">
    <source>
        <dbReference type="ARBA" id="ARBA00004651"/>
    </source>
</evidence>
<proteinExistence type="predicted"/>
<reference evidence="9 10" key="1">
    <citation type="submission" date="2014-06" db="EMBL/GenBank/DDBJ databases">
        <authorList>
            <person name="Swart Estienne"/>
        </authorList>
    </citation>
    <scope>NUCLEOTIDE SEQUENCE [LARGE SCALE GENOMIC DNA]</scope>
    <source>
        <strain evidence="9 10">130c</strain>
    </source>
</reference>
<protein>
    <submittedName>
        <fullName evidence="9">Family protein</fullName>
    </submittedName>
</protein>
<dbReference type="Proteomes" id="UP000039865">
    <property type="component" value="Unassembled WGS sequence"/>
</dbReference>
<evidence type="ECO:0000256" key="2">
    <source>
        <dbReference type="ARBA" id="ARBA00022475"/>
    </source>
</evidence>
<dbReference type="Pfam" id="PF02687">
    <property type="entry name" value="FtsX"/>
    <property type="match status" value="1"/>
</dbReference>
<accession>A0A078AZS1</accession>
<keyword evidence="4 7" id="KW-1133">Transmembrane helix</keyword>
<keyword evidence="5 7" id="KW-0472">Membrane</keyword>
<evidence type="ECO:0000256" key="4">
    <source>
        <dbReference type="ARBA" id="ARBA00022989"/>
    </source>
</evidence>
<feature type="region of interest" description="Disordered" evidence="6">
    <location>
        <begin position="1"/>
        <end position="50"/>
    </location>
</feature>
<keyword evidence="2" id="KW-1003">Cell membrane</keyword>
<evidence type="ECO:0000313" key="9">
    <source>
        <dbReference type="EMBL" id="CDW87905.1"/>
    </source>
</evidence>
<feature type="compositionally biased region" description="Basic and acidic residues" evidence="6">
    <location>
        <begin position="32"/>
        <end position="50"/>
    </location>
</feature>
<feature type="compositionally biased region" description="Polar residues" evidence="6">
    <location>
        <begin position="20"/>
        <end position="31"/>
    </location>
</feature>
<dbReference type="InParanoid" id="A0A078AZS1"/>
<comment type="subcellular location">
    <subcellularLocation>
        <location evidence="1">Cell membrane</location>
        <topology evidence="1">Multi-pass membrane protein</topology>
    </subcellularLocation>
</comment>